<proteinExistence type="predicted"/>
<dbReference type="Proteomes" id="UP000306236">
    <property type="component" value="Unassembled WGS sequence"/>
</dbReference>
<reference evidence="1 2" key="1">
    <citation type="submission" date="2019-04" db="EMBL/GenBank/DDBJ databases">
        <title>Lampropedia sp YIM MLB12 draf genome.</title>
        <authorList>
            <person name="Wang Y.-X."/>
        </authorList>
    </citation>
    <scope>NUCLEOTIDE SEQUENCE [LARGE SCALE GENOMIC DNA]</scope>
    <source>
        <strain evidence="1 2">YIM MLB12</strain>
    </source>
</reference>
<dbReference type="NCBIfam" id="TIGR03344">
    <property type="entry name" value="VI_effect_Hcp1"/>
    <property type="match status" value="1"/>
</dbReference>
<dbReference type="InterPro" id="IPR053165">
    <property type="entry name" value="HSI-I_assembly_Hcp1"/>
</dbReference>
<sequence>MAMASLQDFFIKIDGISGESKDSKHAGWIDVLSFSYGVSQSSSSFTGGGAGVGKASFDALVFEHYADKATPNLMQYCASGKHIGEVKLEAAKVGDGSQVYFIITLTDAIITHAGPSGSTDDARVKETVGISYSKIKVEVKEQNANGSLGAATTGGWDVKQNVQA</sequence>
<dbReference type="InterPro" id="IPR008514">
    <property type="entry name" value="T6SS_Hcp"/>
</dbReference>
<protein>
    <submittedName>
        <fullName evidence="1">Type VI secretion system tube protein Hcp</fullName>
    </submittedName>
</protein>
<name>A0A4S5BJR1_9BURK</name>
<evidence type="ECO:0000313" key="2">
    <source>
        <dbReference type="Proteomes" id="UP000306236"/>
    </source>
</evidence>
<accession>A0A4S5BJR1</accession>
<dbReference type="Gene3D" id="2.30.110.20">
    <property type="entry name" value="Hcp1-like"/>
    <property type="match status" value="1"/>
</dbReference>
<dbReference type="SUPFAM" id="SSF141452">
    <property type="entry name" value="Hcp1-like"/>
    <property type="match status" value="1"/>
</dbReference>
<comment type="caution">
    <text evidence="1">The sequence shown here is derived from an EMBL/GenBank/DDBJ whole genome shotgun (WGS) entry which is preliminary data.</text>
</comment>
<dbReference type="EMBL" id="SSWX01000028">
    <property type="protein sequence ID" value="THJ31075.1"/>
    <property type="molecule type" value="Genomic_DNA"/>
</dbReference>
<dbReference type="InterPro" id="IPR036624">
    <property type="entry name" value="Hcp1-lik_sf"/>
</dbReference>
<dbReference type="Pfam" id="PF05638">
    <property type="entry name" value="T6SS_HCP"/>
    <property type="match status" value="1"/>
</dbReference>
<dbReference type="PANTHER" id="PTHR36152">
    <property type="entry name" value="CYTOPLASMIC PROTEIN-RELATED"/>
    <property type="match status" value="1"/>
</dbReference>
<organism evidence="1 2">
    <name type="scientific">Lampropedia aestuarii</name>
    <dbReference type="NCBI Taxonomy" id="2562762"/>
    <lineage>
        <taxon>Bacteria</taxon>
        <taxon>Pseudomonadati</taxon>
        <taxon>Pseudomonadota</taxon>
        <taxon>Betaproteobacteria</taxon>
        <taxon>Burkholderiales</taxon>
        <taxon>Comamonadaceae</taxon>
        <taxon>Lampropedia</taxon>
    </lineage>
</organism>
<gene>
    <name evidence="1" type="ORF">E8K88_16200</name>
</gene>
<dbReference type="OrthoDB" id="5066999at2"/>
<evidence type="ECO:0000313" key="1">
    <source>
        <dbReference type="EMBL" id="THJ31075.1"/>
    </source>
</evidence>
<dbReference type="AlphaFoldDB" id="A0A4S5BJR1"/>
<keyword evidence="2" id="KW-1185">Reference proteome</keyword>
<dbReference type="PANTHER" id="PTHR36152:SF5">
    <property type="entry name" value="PROTEIN HCP1"/>
    <property type="match status" value="1"/>
</dbReference>